<dbReference type="EMBL" id="MU802156">
    <property type="protein sequence ID" value="KAJ3980807.1"/>
    <property type="molecule type" value="Genomic_DNA"/>
</dbReference>
<proteinExistence type="predicted"/>
<feature type="region of interest" description="Disordered" evidence="1">
    <location>
        <begin position="1"/>
        <end position="29"/>
    </location>
</feature>
<gene>
    <name evidence="2" type="ORF">F5890DRAFT_1539488</name>
</gene>
<organism evidence="2 3">
    <name type="scientific">Lentinula detonsa</name>
    <dbReference type="NCBI Taxonomy" id="2804962"/>
    <lineage>
        <taxon>Eukaryota</taxon>
        <taxon>Fungi</taxon>
        <taxon>Dikarya</taxon>
        <taxon>Basidiomycota</taxon>
        <taxon>Agaricomycotina</taxon>
        <taxon>Agaricomycetes</taxon>
        <taxon>Agaricomycetidae</taxon>
        <taxon>Agaricales</taxon>
        <taxon>Marasmiineae</taxon>
        <taxon>Omphalotaceae</taxon>
        <taxon>Lentinula</taxon>
    </lineage>
</organism>
<comment type="caution">
    <text evidence="2">The sequence shown here is derived from an EMBL/GenBank/DDBJ whole genome shotgun (WGS) entry which is preliminary data.</text>
</comment>
<evidence type="ECO:0000313" key="3">
    <source>
        <dbReference type="Proteomes" id="UP001163850"/>
    </source>
</evidence>
<protein>
    <submittedName>
        <fullName evidence="2">Uncharacterized protein</fullName>
    </submittedName>
</protein>
<accession>A0AA38PSC6</accession>
<sequence length="290" mass="32506">MIIPRPLPQNPQFSINGEEGTQTTNGSNQLSDASFTSDIIKAVAGRFFLCTLVVPLHFIDVNHIFNMTFPVFGRFSMIFLFSCLLREMFLKASPLPQDSMRSMHAGYKPSFHERSLEHSSESKTTIDLYLFTCEVHANTLALGATLMTGKVNERWDLLLDPNQGIGPYSPGCANSEYAVVKFSLSRQEVEIEDFTHHPSLFRQFERQDEELRAYRPGLAKISEIPSRLQQTKALLDARDVLLIPASIGETTITKAVLLKRKAGSPPVLKYLIHKTGKSPDEAWSRMSLSG</sequence>
<dbReference type="Proteomes" id="UP001163850">
    <property type="component" value="Unassembled WGS sequence"/>
</dbReference>
<evidence type="ECO:0000256" key="1">
    <source>
        <dbReference type="SAM" id="MobiDB-lite"/>
    </source>
</evidence>
<dbReference type="AlphaFoldDB" id="A0AA38PSC6"/>
<evidence type="ECO:0000313" key="2">
    <source>
        <dbReference type="EMBL" id="KAJ3980807.1"/>
    </source>
</evidence>
<name>A0AA38PSC6_9AGAR</name>
<reference evidence="2" key="1">
    <citation type="submission" date="2022-08" db="EMBL/GenBank/DDBJ databases">
        <authorList>
            <consortium name="DOE Joint Genome Institute"/>
            <person name="Min B."/>
            <person name="Riley R."/>
            <person name="Sierra-Patev S."/>
            <person name="Naranjo-Ortiz M."/>
            <person name="Looney B."/>
            <person name="Konkel Z."/>
            <person name="Slot J.C."/>
            <person name="Sakamoto Y."/>
            <person name="Steenwyk J.L."/>
            <person name="Rokas A."/>
            <person name="Carro J."/>
            <person name="Camarero S."/>
            <person name="Ferreira P."/>
            <person name="Molpeceres G."/>
            <person name="Ruiz-Duenas F.J."/>
            <person name="Serrano A."/>
            <person name="Henrissat B."/>
            <person name="Drula E."/>
            <person name="Hughes K.W."/>
            <person name="Mata J.L."/>
            <person name="Ishikawa N.K."/>
            <person name="Vargas-Isla R."/>
            <person name="Ushijima S."/>
            <person name="Smith C.A."/>
            <person name="Ahrendt S."/>
            <person name="Andreopoulos W."/>
            <person name="He G."/>
            <person name="Labutti K."/>
            <person name="Lipzen A."/>
            <person name="Ng V."/>
            <person name="Sandor L."/>
            <person name="Barry K."/>
            <person name="Martinez A.T."/>
            <person name="Xiao Y."/>
            <person name="Gibbons J.G."/>
            <person name="Terashima K."/>
            <person name="Hibbett D.S."/>
            <person name="Grigoriev I.V."/>
        </authorList>
    </citation>
    <scope>NUCLEOTIDE SEQUENCE</scope>
    <source>
        <strain evidence="2">TFB7829</strain>
    </source>
</reference>
<feature type="compositionally biased region" description="Polar residues" evidence="1">
    <location>
        <begin position="10"/>
        <end position="29"/>
    </location>
</feature>